<feature type="compositionally biased region" description="Basic and acidic residues" evidence="1">
    <location>
        <begin position="230"/>
        <end position="273"/>
    </location>
</feature>
<dbReference type="EMBL" id="GANO01001348">
    <property type="protein sequence ID" value="JAB58523.1"/>
    <property type="molecule type" value="mRNA"/>
</dbReference>
<feature type="domain" description="DUF3752" evidence="2">
    <location>
        <begin position="277"/>
        <end position="413"/>
    </location>
</feature>
<name>U5EZ66_9DIPT</name>
<reference evidence="3" key="1">
    <citation type="journal article" date="2014" name="Insect Biochem. Mol. Biol.">
        <title>An insight into the sialome of the frog biting fly, Corethrella appendiculata.</title>
        <authorList>
            <person name="Ribeiro J.M.C."/>
            <person name="Chagas A.C."/>
            <person name="Pham V.M."/>
            <person name="Lounibos L.P."/>
            <person name="Calvo E."/>
        </authorList>
    </citation>
    <scope>NUCLEOTIDE SEQUENCE</scope>
    <source>
        <tissue evidence="3">Salivary glands</tissue>
    </source>
</reference>
<dbReference type="AlphaFoldDB" id="U5EZ66"/>
<feature type="compositionally biased region" description="Basic and acidic residues" evidence="1">
    <location>
        <begin position="144"/>
        <end position="154"/>
    </location>
</feature>
<proteinExistence type="evidence at transcript level"/>
<accession>U5EZ66</accession>
<feature type="compositionally biased region" description="Basic and acidic residues" evidence="1">
    <location>
        <begin position="319"/>
        <end position="345"/>
    </location>
</feature>
<feature type="compositionally biased region" description="Basic residues" evidence="1">
    <location>
        <begin position="38"/>
        <end position="47"/>
    </location>
</feature>
<dbReference type="InterPro" id="IPR046331">
    <property type="entry name" value="GPAM1-like"/>
</dbReference>
<dbReference type="PANTHER" id="PTHR46370:SF1">
    <property type="entry name" value="GPALPP MOTIFS-CONTAINING PROTEIN 1"/>
    <property type="match status" value="1"/>
</dbReference>
<feature type="compositionally biased region" description="Polar residues" evidence="1">
    <location>
        <begin position="179"/>
        <end position="188"/>
    </location>
</feature>
<dbReference type="InterPro" id="IPR022226">
    <property type="entry name" value="DUF3752"/>
</dbReference>
<feature type="compositionally biased region" description="Basic and acidic residues" evidence="1">
    <location>
        <begin position="300"/>
        <end position="310"/>
    </location>
</feature>
<sequence length="420" mass="49591">MPDTDTSDSDSKVRYKTSKTRHEYHEKSSSQSSSKSDSHRRHYRSRSRSREKYSRSKRSKSREQSLEKYKNSRKYDKESRHRDDKDKKKHKKHKRSRSKERIFTHSSKNSKDSTRKLDDISISPIISNDECFGPALPPHLQKPKPIDNKPELSKSEIIGPVLPPHLKSKTSDEDIESEIPTNSKNIHNLPNIEFQENSSNSGNSSEDDDYYDDMNYNLIGPMPGTSNAQLEERAIEMRLNKIDPSRRRDEHSKNDTKKREDWMTELPDIRKVSDLGLGARQFRTREKLEIGDRSVWTDTPSDRNRKKMEQSEEGASSSRKSEKDREDEDYRRKLKQRDKEQEEMVKKHKKKHKRDESLLDIHQKKMKKDKKDKNEAGQRRPFDRNVDLQANRFDEAQKKAIFKKAQLLDTRFSRGDSKYL</sequence>
<evidence type="ECO:0000256" key="1">
    <source>
        <dbReference type="SAM" id="MobiDB-lite"/>
    </source>
</evidence>
<feature type="compositionally biased region" description="Basic and acidic residues" evidence="1">
    <location>
        <begin position="354"/>
        <end position="388"/>
    </location>
</feature>
<evidence type="ECO:0000313" key="3">
    <source>
        <dbReference type="EMBL" id="JAB58523.1"/>
    </source>
</evidence>
<organism evidence="3">
    <name type="scientific">Corethrella appendiculata</name>
    <dbReference type="NCBI Taxonomy" id="1370023"/>
    <lineage>
        <taxon>Eukaryota</taxon>
        <taxon>Metazoa</taxon>
        <taxon>Ecdysozoa</taxon>
        <taxon>Arthropoda</taxon>
        <taxon>Hexapoda</taxon>
        <taxon>Insecta</taxon>
        <taxon>Pterygota</taxon>
        <taxon>Neoptera</taxon>
        <taxon>Endopterygota</taxon>
        <taxon>Diptera</taxon>
        <taxon>Nematocera</taxon>
        <taxon>Culicoidea</taxon>
        <taxon>Chaoboridae</taxon>
        <taxon>Corethrella</taxon>
    </lineage>
</organism>
<protein>
    <recommendedName>
        <fullName evidence="2">DUF3752 domain-containing protein</fullName>
    </recommendedName>
</protein>
<feature type="region of interest" description="Disordered" evidence="1">
    <location>
        <begin position="1"/>
        <end position="388"/>
    </location>
</feature>
<dbReference type="Pfam" id="PF12572">
    <property type="entry name" value="DUF3752"/>
    <property type="match status" value="1"/>
</dbReference>
<feature type="compositionally biased region" description="Basic and acidic residues" evidence="1">
    <location>
        <begin position="61"/>
        <end position="86"/>
    </location>
</feature>
<feature type="compositionally biased region" description="Basic and acidic residues" evidence="1">
    <location>
        <begin position="283"/>
        <end position="292"/>
    </location>
</feature>
<dbReference type="PANTHER" id="PTHR46370">
    <property type="entry name" value="GPALPP MOTIFS-CONTAINING PROTEIN 1"/>
    <property type="match status" value="1"/>
</dbReference>
<feature type="compositionally biased region" description="Basic residues" evidence="1">
    <location>
        <begin position="87"/>
        <end position="98"/>
    </location>
</feature>
<evidence type="ECO:0000259" key="2">
    <source>
        <dbReference type="Pfam" id="PF12572"/>
    </source>
</evidence>
<feature type="compositionally biased region" description="Basic and acidic residues" evidence="1">
    <location>
        <begin position="99"/>
        <end position="119"/>
    </location>
</feature>
<feature type="compositionally biased region" description="Low complexity" evidence="1">
    <location>
        <begin position="120"/>
        <end position="129"/>
    </location>
</feature>